<comment type="subunit">
    <text evidence="3">Forms a 24-polypeptide structural core with octahedral symmetry.</text>
</comment>
<keyword evidence="6 14" id="KW-0808">Transferase</keyword>
<evidence type="ECO:0000256" key="4">
    <source>
        <dbReference type="ARBA" id="ARBA00013114"/>
    </source>
</evidence>
<dbReference type="SUPFAM" id="SSF52777">
    <property type="entry name" value="CoA-dependent acyltransferases"/>
    <property type="match status" value="1"/>
</dbReference>
<evidence type="ECO:0000256" key="3">
    <source>
        <dbReference type="ARBA" id="ARBA00011484"/>
    </source>
</evidence>
<evidence type="ECO:0000313" key="15">
    <source>
        <dbReference type="Proteomes" id="UP000199233"/>
    </source>
</evidence>
<comment type="similarity">
    <text evidence="2">Belongs to the 2-oxoacid dehydrogenase family.</text>
</comment>
<name>A0A1H9MG87_9GAMM</name>
<dbReference type="RefSeq" id="WP_093289673.1">
    <property type="nucleotide sequence ID" value="NZ_FOFS01000023.1"/>
</dbReference>
<dbReference type="AlphaFoldDB" id="A0A1H9MG87"/>
<dbReference type="PANTHER" id="PTHR43178:SF2">
    <property type="entry name" value="DIHYDROLIPOYLLYSINE-RESIDUE ACETYLTRANSFERASE COMPONENT OF PYRUVATE DEHYDROGENASE COMPLEX"/>
    <property type="match status" value="1"/>
</dbReference>
<dbReference type="GO" id="GO:0031405">
    <property type="term" value="F:lipoic acid binding"/>
    <property type="evidence" value="ECO:0007669"/>
    <property type="project" value="TreeGrafter"/>
</dbReference>
<evidence type="ECO:0000256" key="10">
    <source>
        <dbReference type="ARBA" id="ARBA00029730"/>
    </source>
</evidence>
<protein>
    <recommendedName>
        <fullName evidence="5">Dihydrolipoyllysine-residue acetyltransferase component of pyruvate dehydrogenase complex</fullName>
        <ecNumber evidence="4">2.3.1.12</ecNumber>
    </recommendedName>
    <alternativeName>
        <fullName evidence="10">Dihydrolipoamide acetyltransferase component of pyruvate dehydrogenase complex</fullName>
    </alternativeName>
    <alternativeName>
        <fullName evidence="11">E2</fullName>
    </alternativeName>
</protein>
<keyword evidence="15" id="KW-1185">Reference proteome</keyword>
<dbReference type="EC" id="2.3.1.12" evidence="4"/>
<comment type="cofactor">
    <cofactor evidence="1">
        <name>(R)-lipoate</name>
        <dbReference type="ChEBI" id="CHEBI:83088"/>
    </cofactor>
</comment>
<keyword evidence="7" id="KW-0450">Lipoyl</keyword>
<dbReference type="STRING" id="489703.SAMN04488038_1232"/>
<evidence type="ECO:0000256" key="9">
    <source>
        <dbReference type="ARBA" id="ARBA00025211"/>
    </source>
</evidence>
<feature type="domain" description="2-oxoacid dehydrogenase acyltransferase catalytic" evidence="13">
    <location>
        <begin position="27"/>
        <end position="248"/>
    </location>
</feature>
<dbReference type="InterPro" id="IPR050743">
    <property type="entry name" value="2-oxoacid_DH_E2_comp"/>
</dbReference>
<dbReference type="GO" id="GO:0005737">
    <property type="term" value="C:cytoplasm"/>
    <property type="evidence" value="ECO:0007669"/>
    <property type="project" value="TreeGrafter"/>
</dbReference>
<comment type="catalytic activity">
    <reaction evidence="12">
        <text>N(6)-[(R)-dihydrolipoyl]-L-lysyl-[protein] + acetyl-CoA = N(6)-[(R)-S(8)-acetyldihydrolipoyl]-L-lysyl-[protein] + CoA</text>
        <dbReference type="Rhea" id="RHEA:17017"/>
        <dbReference type="Rhea" id="RHEA-COMP:10475"/>
        <dbReference type="Rhea" id="RHEA-COMP:10478"/>
        <dbReference type="ChEBI" id="CHEBI:57287"/>
        <dbReference type="ChEBI" id="CHEBI:57288"/>
        <dbReference type="ChEBI" id="CHEBI:83100"/>
        <dbReference type="ChEBI" id="CHEBI:83111"/>
        <dbReference type="EC" id="2.3.1.12"/>
    </reaction>
</comment>
<evidence type="ECO:0000259" key="13">
    <source>
        <dbReference type="Pfam" id="PF00198"/>
    </source>
</evidence>
<dbReference type="Pfam" id="PF00198">
    <property type="entry name" value="2-oxoacid_dh"/>
    <property type="match status" value="1"/>
</dbReference>
<dbReference type="PANTHER" id="PTHR43178">
    <property type="entry name" value="DIHYDROLIPOAMIDE ACETYLTRANSFERASE COMPONENT OF PYRUVATE DEHYDROGENASE COMPLEX"/>
    <property type="match status" value="1"/>
</dbReference>
<dbReference type="FunFam" id="3.30.559.10:FF:000004">
    <property type="entry name" value="Acetyltransferase component of pyruvate dehydrogenase complex"/>
    <property type="match status" value="1"/>
</dbReference>
<dbReference type="InterPro" id="IPR023213">
    <property type="entry name" value="CAT-like_dom_sf"/>
</dbReference>
<evidence type="ECO:0000256" key="1">
    <source>
        <dbReference type="ARBA" id="ARBA00001938"/>
    </source>
</evidence>
<evidence type="ECO:0000256" key="11">
    <source>
        <dbReference type="ARBA" id="ARBA00031531"/>
    </source>
</evidence>
<dbReference type="InterPro" id="IPR001078">
    <property type="entry name" value="2-oxoacid_DH_actylTfrase"/>
</dbReference>
<dbReference type="GO" id="GO:0006086">
    <property type="term" value="P:pyruvate decarboxylation to acetyl-CoA"/>
    <property type="evidence" value="ECO:0007669"/>
    <property type="project" value="TreeGrafter"/>
</dbReference>
<dbReference type="Proteomes" id="UP000199233">
    <property type="component" value="Unassembled WGS sequence"/>
</dbReference>
<dbReference type="EMBL" id="FOFS01000023">
    <property type="protein sequence ID" value="SER22674.1"/>
    <property type="molecule type" value="Genomic_DNA"/>
</dbReference>
<reference evidence="14 15" key="1">
    <citation type="submission" date="2016-10" db="EMBL/GenBank/DDBJ databases">
        <authorList>
            <person name="de Groot N.N."/>
        </authorList>
    </citation>
    <scope>NUCLEOTIDE SEQUENCE [LARGE SCALE GENOMIC DNA]</scope>
    <source>
        <strain evidence="14 15">DSM 25927</strain>
    </source>
</reference>
<keyword evidence="8" id="KW-0012">Acyltransferase</keyword>
<evidence type="ECO:0000256" key="8">
    <source>
        <dbReference type="ARBA" id="ARBA00023315"/>
    </source>
</evidence>
<accession>A0A1H9MG87</accession>
<dbReference type="Gene3D" id="3.30.559.10">
    <property type="entry name" value="Chloramphenicol acetyltransferase-like domain"/>
    <property type="match status" value="1"/>
</dbReference>
<proteinExistence type="inferred from homology"/>
<dbReference type="OrthoDB" id="9805770at2"/>
<keyword evidence="14" id="KW-0670">Pyruvate</keyword>
<evidence type="ECO:0000313" key="14">
    <source>
        <dbReference type="EMBL" id="SER22674.1"/>
    </source>
</evidence>
<evidence type="ECO:0000256" key="6">
    <source>
        <dbReference type="ARBA" id="ARBA00022679"/>
    </source>
</evidence>
<dbReference type="GO" id="GO:0004742">
    <property type="term" value="F:dihydrolipoyllysine-residue acetyltransferase activity"/>
    <property type="evidence" value="ECO:0007669"/>
    <property type="project" value="UniProtKB-EC"/>
</dbReference>
<comment type="function">
    <text evidence="9">The pyruvate dehydrogenase complex catalyzes the overall conversion of pyruvate to acetyl-CoA and CO(2). It contains multiple copies of three enzymatic components: pyruvate dehydrogenase (E1), dihydrolipoamide acetyltransferase (E2) and lipoamide dehydrogenase (E3).</text>
</comment>
<evidence type="ECO:0000256" key="5">
    <source>
        <dbReference type="ARBA" id="ARBA00016300"/>
    </source>
</evidence>
<organism evidence="14 15">
    <name type="scientific">Solimonas aquatica</name>
    <dbReference type="NCBI Taxonomy" id="489703"/>
    <lineage>
        <taxon>Bacteria</taxon>
        <taxon>Pseudomonadati</taxon>
        <taxon>Pseudomonadota</taxon>
        <taxon>Gammaproteobacteria</taxon>
        <taxon>Nevskiales</taxon>
        <taxon>Nevskiaceae</taxon>
        <taxon>Solimonas</taxon>
    </lineage>
</organism>
<evidence type="ECO:0000256" key="2">
    <source>
        <dbReference type="ARBA" id="ARBA00007317"/>
    </source>
</evidence>
<evidence type="ECO:0000256" key="7">
    <source>
        <dbReference type="ARBA" id="ARBA00022823"/>
    </source>
</evidence>
<evidence type="ECO:0000256" key="12">
    <source>
        <dbReference type="ARBA" id="ARBA00048370"/>
    </source>
</evidence>
<sequence length="252" mass="27778">MSDKPAASAPPPLPWPAEDLSVYGPVEERAVGRVQQYVSRAMHRNWSCIPHVTHNDEADISGFEQRRKAWNQAHPEKKRTLLPALMKASVAALQRYPQFNSSLNADASKQIFKKYFHIGFAVDVPNGLLVPVLKDCDKKSIDEIAEEIVRISEKARTKGLALAEMSGGCFTLSSLGHIGGTSFSPIINAPEVAILGITRTQDRFLPDAEGRPVLRQLLPLSLSYDHRVINGADAARFVRTIAEFLAAYEFGS</sequence>
<gene>
    <name evidence="14" type="ORF">SAMN04488038_1232</name>
</gene>